<comment type="catalytic activity">
    <reaction evidence="4">
        <text>(S)-ureidoglycolate = urea + glyoxylate</text>
        <dbReference type="Rhea" id="RHEA:11304"/>
        <dbReference type="ChEBI" id="CHEBI:16199"/>
        <dbReference type="ChEBI" id="CHEBI:36655"/>
        <dbReference type="ChEBI" id="CHEBI:57296"/>
        <dbReference type="EC" id="4.3.2.3"/>
    </reaction>
</comment>
<dbReference type="OrthoDB" id="9804602at2"/>
<dbReference type="AlphaFoldDB" id="A0A1Z4LU70"/>
<dbReference type="GO" id="GO:0000256">
    <property type="term" value="P:allantoin catabolic process"/>
    <property type="evidence" value="ECO:0007669"/>
    <property type="project" value="InterPro"/>
</dbReference>
<sequence length="193" mass="21450">MTISQTKTLTIPVIDADAENIKPYGYLLGDDVSKPGLGIPFYQGRVLEGENIDFTYRGDATFRTAKIMPGYPTVTWLERHMFMTQMFIGLGQSPFIMVLSPPNHQNNQDLPDLSQVKALRFPPGHGLLLHLGTWHDFPIACDKPVVILTANSDEVVTALTQMKEPGEMNQGDVYKISLAKRLGYEIELEVGNG</sequence>
<dbReference type="InterPro" id="IPR007247">
    <property type="entry name" value="Ureidogly_lyase"/>
</dbReference>
<dbReference type="InterPro" id="IPR011051">
    <property type="entry name" value="RmlC_Cupin_sf"/>
</dbReference>
<organism evidence="5 6">
    <name type="scientific">Calothrix parasitica NIES-267</name>
    <dbReference type="NCBI Taxonomy" id="1973488"/>
    <lineage>
        <taxon>Bacteria</taxon>
        <taxon>Bacillati</taxon>
        <taxon>Cyanobacteriota</taxon>
        <taxon>Cyanophyceae</taxon>
        <taxon>Nostocales</taxon>
        <taxon>Calotrichaceae</taxon>
        <taxon>Calothrix</taxon>
    </lineage>
</organism>
<evidence type="ECO:0008006" key="7">
    <source>
        <dbReference type="Google" id="ProtNLM"/>
    </source>
</evidence>
<dbReference type="EMBL" id="AP018227">
    <property type="protein sequence ID" value="BAY84800.1"/>
    <property type="molecule type" value="Genomic_DNA"/>
</dbReference>
<evidence type="ECO:0000256" key="2">
    <source>
        <dbReference type="ARBA" id="ARBA00022631"/>
    </source>
</evidence>
<keyword evidence="2" id="KW-0659">Purine metabolism</keyword>
<reference evidence="5 6" key="1">
    <citation type="submission" date="2017-06" db="EMBL/GenBank/DDBJ databases">
        <title>Genome sequencing of cyanobaciteial culture collection at National Institute for Environmental Studies (NIES).</title>
        <authorList>
            <person name="Hirose Y."/>
            <person name="Shimura Y."/>
            <person name="Fujisawa T."/>
            <person name="Nakamura Y."/>
            <person name="Kawachi M."/>
        </authorList>
    </citation>
    <scope>NUCLEOTIDE SEQUENCE [LARGE SCALE GENOMIC DNA]</scope>
    <source>
        <strain evidence="5 6">NIES-267</strain>
    </source>
</reference>
<dbReference type="Gene3D" id="2.60.120.480">
    <property type="entry name" value="Ureidoglycolate hydrolase"/>
    <property type="match status" value="1"/>
</dbReference>
<dbReference type="GO" id="GO:0004848">
    <property type="term" value="F:ureidoglycolate hydrolase activity"/>
    <property type="evidence" value="ECO:0007669"/>
    <property type="project" value="InterPro"/>
</dbReference>
<proteinExistence type="predicted"/>
<dbReference type="GO" id="GO:0006144">
    <property type="term" value="P:purine nucleobase metabolic process"/>
    <property type="evidence" value="ECO:0007669"/>
    <property type="project" value="UniProtKB-KW"/>
</dbReference>
<keyword evidence="3" id="KW-0456">Lyase</keyword>
<dbReference type="GO" id="GO:0050385">
    <property type="term" value="F:ureidoglycolate lyase activity"/>
    <property type="evidence" value="ECO:0007669"/>
    <property type="project" value="UniProtKB-EC"/>
</dbReference>
<name>A0A1Z4LU70_9CYAN</name>
<evidence type="ECO:0000256" key="4">
    <source>
        <dbReference type="ARBA" id="ARBA00047684"/>
    </source>
</evidence>
<keyword evidence="6" id="KW-1185">Reference proteome</keyword>
<dbReference type="Proteomes" id="UP000218418">
    <property type="component" value="Chromosome"/>
</dbReference>
<evidence type="ECO:0000256" key="3">
    <source>
        <dbReference type="ARBA" id="ARBA00023239"/>
    </source>
</evidence>
<dbReference type="InterPro" id="IPR024060">
    <property type="entry name" value="Ureidoglycolate_lyase_dom_sf"/>
</dbReference>
<evidence type="ECO:0000313" key="6">
    <source>
        <dbReference type="Proteomes" id="UP000218418"/>
    </source>
</evidence>
<accession>A0A1Z4LU70</accession>
<gene>
    <name evidence="5" type="ORF">NIES267_42970</name>
</gene>
<protein>
    <recommendedName>
        <fullName evidence="7">Ureidoglycolate hydrolase</fullName>
    </recommendedName>
</protein>
<evidence type="ECO:0000313" key="5">
    <source>
        <dbReference type="EMBL" id="BAY84800.1"/>
    </source>
</evidence>
<comment type="subunit">
    <text evidence="1">Homodimer.</text>
</comment>
<dbReference type="Pfam" id="PF04115">
    <property type="entry name" value="Ureidogly_lyase"/>
    <property type="match status" value="1"/>
</dbReference>
<dbReference type="SUPFAM" id="SSF51182">
    <property type="entry name" value="RmlC-like cupins"/>
    <property type="match status" value="1"/>
</dbReference>
<evidence type="ECO:0000256" key="1">
    <source>
        <dbReference type="ARBA" id="ARBA00011738"/>
    </source>
</evidence>